<reference evidence="1 2" key="1">
    <citation type="submission" date="2024-12" db="EMBL/GenBank/DDBJ databases">
        <title>The unique morphological basis and parallel evolutionary history of personate flowers in Penstemon.</title>
        <authorList>
            <person name="Depatie T.H."/>
            <person name="Wessinger C.A."/>
        </authorList>
    </citation>
    <scope>NUCLEOTIDE SEQUENCE [LARGE SCALE GENOMIC DNA]</scope>
    <source>
        <strain evidence="1">WTNN_2</strain>
        <tissue evidence="1">Leaf</tissue>
    </source>
</reference>
<evidence type="ECO:0000313" key="1">
    <source>
        <dbReference type="EMBL" id="KAL3813854.1"/>
    </source>
</evidence>
<dbReference type="Proteomes" id="UP001634393">
    <property type="component" value="Unassembled WGS sequence"/>
</dbReference>
<comment type="caution">
    <text evidence="1">The sequence shown here is derived from an EMBL/GenBank/DDBJ whole genome shotgun (WGS) entry which is preliminary data.</text>
</comment>
<organism evidence="1 2">
    <name type="scientific">Penstemon smallii</name>
    <dbReference type="NCBI Taxonomy" id="265156"/>
    <lineage>
        <taxon>Eukaryota</taxon>
        <taxon>Viridiplantae</taxon>
        <taxon>Streptophyta</taxon>
        <taxon>Embryophyta</taxon>
        <taxon>Tracheophyta</taxon>
        <taxon>Spermatophyta</taxon>
        <taxon>Magnoliopsida</taxon>
        <taxon>eudicotyledons</taxon>
        <taxon>Gunneridae</taxon>
        <taxon>Pentapetalae</taxon>
        <taxon>asterids</taxon>
        <taxon>lamiids</taxon>
        <taxon>Lamiales</taxon>
        <taxon>Plantaginaceae</taxon>
        <taxon>Cheloneae</taxon>
        <taxon>Penstemon</taxon>
    </lineage>
</organism>
<protein>
    <submittedName>
        <fullName evidence="1">Uncharacterized protein</fullName>
    </submittedName>
</protein>
<proteinExistence type="predicted"/>
<gene>
    <name evidence="1" type="ORF">ACJIZ3_015122</name>
</gene>
<evidence type="ECO:0000313" key="2">
    <source>
        <dbReference type="Proteomes" id="UP001634393"/>
    </source>
</evidence>
<keyword evidence="2" id="KW-1185">Reference proteome</keyword>
<sequence length="87" mass="9735">MSISLAQSSTNKLISIIDIILLESLILRKTFCSTLDKIGVNITAEAPLLSLTLYPTPSNSNGGATKFMHYNFWVRRRFLIVLQDCCL</sequence>
<dbReference type="EMBL" id="JBJXBP010000008">
    <property type="protein sequence ID" value="KAL3813854.1"/>
    <property type="molecule type" value="Genomic_DNA"/>
</dbReference>
<name>A0ABD3RMC6_9LAMI</name>
<accession>A0ABD3RMC6</accession>
<dbReference type="AlphaFoldDB" id="A0ABD3RMC6"/>